<dbReference type="EMBL" id="BSYR01000056">
    <property type="protein sequence ID" value="GMJ09615.1"/>
    <property type="molecule type" value="Genomic_DNA"/>
</dbReference>
<comment type="caution">
    <text evidence="1">The sequence shown here is derived from an EMBL/GenBank/DDBJ whole genome shotgun (WGS) entry which is preliminary data.</text>
</comment>
<proteinExistence type="predicted"/>
<reference evidence="1" key="1">
    <citation type="submission" date="2023-05" db="EMBL/GenBank/DDBJ databases">
        <title>Genome and transcriptome analyses reveal genes involved in the formation of fine ridges on petal epidermal cells in Hibiscus trionum.</title>
        <authorList>
            <person name="Koshimizu S."/>
            <person name="Masuda S."/>
            <person name="Ishii T."/>
            <person name="Shirasu K."/>
            <person name="Hoshino A."/>
            <person name="Arita M."/>
        </authorList>
    </citation>
    <scope>NUCLEOTIDE SEQUENCE</scope>
    <source>
        <strain evidence="1">Hamamatsu line</strain>
    </source>
</reference>
<sequence length="163" mass="18668">MRRLARPSRNVLMDLGAWRRLYCLAFLFTISLFKINPSPAPQKMHLWRKMRRVWISVSQRLKPHKPAVKGGKDGETRHANGLLKLQDDVMMCGYEDVQVMWKLLNSPQMKQIGAAAAAATTVVSPTSCRKYSSKQWSSSWMAIFWPNHRNTASPSSFCWVKSS</sequence>
<organism evidence="1 2">
    <name type="scientific">Hibiscus trionum</name>
    <name type="common">Flower of an hour</name>
    <dbReference type="NCBI Taxonomy" id="183268"/>
    <lineage>
        <taxon>Eukaryota</taxon>
        <taxon>Viridiplantae</taxon>
        <taxon>Streptophyta</taxon>
        <taxon>Embryophyta</taxon>
        <taxon>Tracheophyta</taxon>
        <taxon>Spermatophyta</taxon>
        <taxon>Magnoliopsida</taxon>
        <taxon>eudicotyledons</taxon>
        <taxon>Gunneridae</taxon>
        <taxon>Pentapetalae</taxon>
        <taxon>rosids</taxon>
        <taxon>malvids</taxon>
        <taxon>Malvales</taxon>
        <taxon>Malvaceae</taxon>
        <taxon>Malvoideae</taxon>
        <taxon>Hibiscus</taxon>
    </lineage>
</organism>
<dbReference type="OrthoDB" id="689242at2759"/>
<evidence type="ECO:0000313" key="2">
    <source>
        <dbReference type="Proteomes" id="UP001165190"/>
    </source>
</evidence>
<dbReference type="PANTHER" id="PTHR33181:SF34">
    <property type="entry name" value="HEXOSYLTRANSFERASE"/>
    <property type="match status" value="1"/>
</dbReference>
<name>A0A9W7J964_HIBTR</name>
<gene>
    <name evidence="1" type="ORF">HRI_004630700</name>
</gene>
<accession>A0A9W7J964</accession>
<dbReference type="PANTHER" id="PTHR33181">
    <property type="entry name" value="OS01G0778500 PROTEIN"/>
    <property type="match status" value="1"/>
</dbReference>
<keyword evidence="2" id="KW-1185">Reference proteome</keyword>
<dbReference type="AlphaFoldDB" id="A0A9W7J964"/>
<dbReference type="Proteomes" id="UP001165190">
    <property type="component" value="Unassembled WGS sequence"/>
</dbReference>
<evidence type="ECO:0000313" key="1">
    <source>
        <dbReference type="EMBL" id="GMJ09615.1"/>
    </source>
</evidence>
<protein>
    <submittedName>
        <fullName evidence="1">Uncharacterized protein</fullName>
    </submittedName>
</protein>